<evidence type="ECO:0000313" key="2">
    <source>
        <dbReference type="EMBL" id="MPC18425.1"/>
    </source>
</evidence>
<evidence type="ECO:0000256" key="1">
    <source>
        <dbReference type="SAM" id="MobiDB-lite"/>
    </source>
</evidence>
<proteinExistence type="predicted"/>
<evidence type="ECO:0000313" key="3">
    <source>
        <dbReference type="Proteomes" id="UP000324222"/>
    </source>
</evidence>
<dbReference type="Proteomes" id="UP000324222">
    <property type="component" value="Unassembled WGS sequence"/>
</dbReference>
<feature type="region of interest" description="Disordered" evidence="1">
    <location>
        <begin position="1"/>
        <end position="60"/>
    </location>
</feature>
<reference evidence="2 3" key="1">
    <citation type="submission" date="2019-05" db="EMBL/GenBank/DDBJ databases">
        <title>Another draft genome of Portunus trituberculatus and its Hox gene families provides insights of decapod evolution.</title>
        <authorList>
            <person name="Jeong J.-H."/>
            <person name="Song I."/>
            <person name="Kim S."/>
            <person name="Choi T."/>
            <person name="Kim D."/>
            <person name="Ryu S."/>
            <person name="Kim W."/>
        </authorList>
    </citation>
    <scope>NUCLEOTIDE SEQUENCE [LARGE SCALE GENOMIC DNA]</scope>
    <source>
        <tissue evidence="2">Muscle</tissue>
    </source>
</reference>
<protein>
    <submittedName>
        <fullName evidence="2">Uncharacterized protein</fullName>
    </submittedName>
</protein>
<keyword evidence="3" id="KW-1185">Reference proteome</keyword>
<gene>
    <name evidence="2" type="ORF">E2C01_011310</name>
</gene>
<sequence length="279" mass="30895">MSPSASKRLRAATSLSSSGWKGLFSRYGDQQNSSDPVRGSGSGGGIIDPTGVHEAPQNSVEEGPWGRVWVVVGGTVSEVRHLGNTQWTRLYLPDSRQDFPAPPLRDLFFVMFSPLKCFAVFFNKSWFTLKHLNVKPVSCPHLVNDDVGVQTFIRQSAGQQMPGGHAQGEHIAVASSSLPPQHLRGLISHRPQYLHSESPHVTSFVQPRFLSNPHKQPDSCHTYNVIIEFIKSGTTAEIRYLEVTVYSKEHIGRLEVSVRDTVGMKVCKTTTYLQSEPSE</sequence>
<dbReference type="AlphaFoldDB" id="A0A5B7DBC0"/>
<organism evidence="2 3">
    <name type="scientific">Portunus trituberculatus</name>
    <name type="common">Swimming crab</name>
    <name type="synonym">Neptunus trituberculatus</name>
    <dbReference type="NCBI Taxonomy" id="210409"/>
    <lineage>
        <taxon>Eukaryota</taxon>
        <taxon>Metazoa</taxon>
        <taxon>Ecdysozoa</taxon>
        <taxon>Arthropoda</taxon>
        <taxon>Crustacea</taxon>
        <taxon>Multicrustacea</taxon>
        <taxon>Malacostraca</taxon>
        <taxon>Eumalacostraca</taxon>
        <taxon>Eucarida</taxon>
        <taxon>Decapoda</taxon>
        <taxon>Pleocyemata</taxon>
        <taxon>Brachyura</taxon>
        <taxon>Eubrachyura</taxon>
        <taxon>Portunoidea</taxon>
        <taxon>Portunidae</taxon>
        <taxon>Portuninae</taxon>
        <taxon>Portunus</taxon>
    </lineage>
</organism>
<accession>A0A5B7DBC0</accession>
<dbReference type="EMBL" id="VSRR010000679">
    <property type="protein sequence ID" value="MPC18425.1"/>
    <property type="molecule type" value="Genomic_DNA"/>
</dbReference>
<name>A0A5B7DBC0_PORTR</name>
<comment type="caution">
    <text evidence="2">The sequence shown here is derived from an EMBL/GenBank/DDBJ whole genome shotgun (WGS) entry which is preliminary data.</text>
</comment>